<keyword evidence="4" id="KW-1185">Reference proteome</keyword>
<comment type="caution">
    <text evidence="3">The sequence shown here is derived from an EMBL/GenBank/DDBJ whole genome shotgun (WGS) entry which is preliminary data.</text>
</comment>
<name>A0A6I4SY61_9SPHN</name>
<sequence>MRKSLAILLFLIAAPAAAQDVPHLEKRGEATQLIADGAPFLILGGELGNSSTSSREYMADRWAKLQTMHLNTVLAPVYWELIEPEEGGFDFSSVDWLLQDARAHDMRLVLL</sequence>
<reference evidence="3 4" key="1">
    <citation type="submission" date="2019-12" db="EMBL/GenBank/DDBJ databases">
        <title>Genomic-based taxomic classification of the family Erythrobacteraceae.</title>
        <authorList>
            <person name="Xu L."/>
        </authorList>
    </citation>
    <scope>NUCLEOTIDE SEQUENCE [LARGE SCALE GENOMIC DNA]</scope>
    <source>
        <strain evidence="3 4">MCCC 1K01500</strain>
    </source>
</reference>
<dbReference type="EMBL" id="WTYM01000044">
    <property type="protein sequence ID" value="MXO60060.1"/>
    <property type="molecule type" value="Genomic_DNA"/>
</dbReference>
<dbReference type="AlphaFoldDB" id="A0A6I4SY61"/>
<dbReference type="Pfam" id="PF01301">
    <property type="entry name" value="Glyco_hydro_35"/>
    <property type="match status" value="1"/>
</dbReference>
<dbReference type="OrthoDB" id="9800974at2"/>
<organism evidence="3 4">
    <name type="scientific">Croceibacterium salegens</name>
    <dbReference type="NCBI Taxonomy" id="1737568"/>
    <lineage>
        <taxon>Bacteria</taxon>
        <taxon>Pseudomonadati</taxon>
        <taxon>Pseudomonadota</taxon>
        <taxon>Alphaproteobacteria</taxon>
        <taxon>Sphingomonadales</taxon>
        <taxon>Erythrobacteraceae</taxon>
        <taxon>Croceibacterium</taxon>
    </lineage>
</organism>
<feature type="signal peptide" evidence="1">
    <location>
        <begin position="1"/>
        <end position="18"/>
    </location>
</feature>
<dbReference type="RefSeq" id="WP_159795214.1">
    <property type="nucleotide sequence ID" value="NZ_WTYM01000044.1"/>
</dbReference>
<dbReference type="Proteomes" id="UP000433652">
    <property type="component" value="Unassembled WGS sequence"/>
</dbReference>
<evidence type="ECO:0000313" key="3">
    <source>
        <dbReference type="EMBL" id="MXO60060.1"/>
    </source>
</evidence>
<keyword evidence="1" id="KW-0732">Signal</keyword>
<feature type="domain" description="Glycoside hydrolase 35 catalytic" evidence="2">
    <location>
        <begin position="32"/>
        <end position="94"/>
    </location>
</feature>
<accession>A0A6I4SY61</accession>
<evidence type="ECO:0000259" key="2">
    <source>
        <dbReference type="Pfam" id="PF01301"/>
    </source>
</evidence>
<proteinExistence type="predicted"/>
<protein>
    <recommendedName>
        <fullName evidence="2">Glycoside hydrolase 35 catalytic domain-containing protein</fullName>
    </recommendedName>
</protein>
<evidence type="ECO:0000256" key="1">
    <source>
        <dbReference type="SAM" id="SignalP"/>
    </source>
</evidence>
<gene>
    <name evidence="3" type="ORF">GRI89_10970</name>
</gene>
<evidence type="ECO:0000313" key="4">
    <source>
        <dbReference type="Proteomes" id="UP000433652"/>
    </source>
</evidence>
<dbReference type="SUPFAM" id="SSF51445">
    <property type="entry name" value="(Trans)glycosidases"/>
    <property type="match status" value="1"/>
</dbReference>
<feature type="chain" id="PRO_5026352387" description="Glycoside hydrolase 35 catalytic domain-containing protein" evidence="1">
    <location>
        <begin position="19"/>
        <end position="111"/>
    </location>
</feature>
<dbReference type="Gene3D" id="3.20.20.80">
    <property type="entry name" value="Glycosidases"/>
    <property type="match status" value="1"/>
</dbReference>
<dbReference type="InterPro" id="IPR031330">
    <property type="entry name" value="Gly_Hdrlase_35_cat"/>
</dbReference>
<dbReference type="InterPro" id="IPR017853">
    <property type="entry name" value="GH"/>
</dbReference>